<name>A0A433UHL7_9CYAN</name>
<reference evidence="2" key="1">
    <citation type="submission" date="2018-12" db="EMBL/GenBank/DDBJ databases">
        <authorList>
            <person name="Will S."/>
            <person name="Neumann-Schaal M."/>
            <person name="Henke P."/>
        </authorList>
    </citation>
    <scope>NUCLEOTIDE SEQUENCE</scope>
    <source>
        <strain evidence="2">PCC 7102</strain>
    </source>
</reference>
<feature type="domain" description="Ricin B lectin" evidence="1">
    <location>
        <begin position="32"/>
        <end position="103"/>
    </location>
</feature>
<sequence length="183" mass="20914">MWVFFWDSSTKESNKNRDLGIEFKHTGSTDIFYWIIAEHSGKALMPENHSKNVGTRIVQMSKGNFGAQHWKILHMSTDSNGQSVRKFRNRHSKLCIWVYSNSENDVLKQDGCESGSSDARKPEWKVSNKYDMWAGKPFTTWSQYSGRCMSINNVSSSDYASAVQYTCVGGANQRFRVQYVPGT</sequence>
<dbReference type="InterPro" id="IPR035992">
    <property type="entry name" value="Ricin_B-like_lectins"/>
</dbReference>
<protein>
    <recommendedName>
        <fullName evidence="1">Ricin B lectin domain-containing protein</fullName>
    </recommendedName>
</protein>
<dbReference type="AlphaFoldDB" id="A0A433UHL7"/>
<reference evidence="2" key="2">
    <citation type="journal article" date="2019" name="Genome Biol. Evol.">
        <title>Day and night: Metabolic profiles and evolutionary relationships of six axenic non-marine cyanobacteria.</title>
        <authorList>
            <person name="Will S.E."/>
            <person name="Henke P."/>
            <person name="Boedeker C."/>
            <person name="Huang S."/>
            <person name="Brinkmann H."/>
            <person name="Rohde M."/>
            <person name="Jarek M."/>
            <person name="Friedl T."/>
            <person name="Seufert S."/>
            <person name="Schumacher M."/>
            <person name="Overmann J."/>
            <person name="Neumann-Schaal M."/>
            <person name="Petersen J."/>
        </authorList>
    </citation>
    <scope>NUCLEOTIDE SEQUENCE [LARGE SCALE GENOMIC DNA]</scope>
    <source>
        <strain evidence="2">PCC 7102</strain>
    </source>
</reference>
<dbReference type="RefSeq" id="WP_158633030.1">
    <property type="nucleotide sequence ID" value="NZ_RSCL01000060.1"/>
</dbReference>
<evidence type="ECO:0000259" key="1">
    <source>
        <dbReference type="Pfam" id="PF14200"/>
    </source>
</evidence>
<organism evidence="2 3">
    <name type="scientific">Dulcicalothrix desertica PCC 7102</name>
    <dbReference type="NCBI Taxonomy" id="232991"/>
    <lineage>
        <taxon>Bacteria</taxon>
        <taxon>Bacillati</taxon>
        <taxon>Cyanobacteriota</taxon>
        <taxon>Cyanophyceae</taxon>
        <taxon>Nostocales</taxon>
        <taxon>Calotrichaceae</taxon>
        <taxon>Dulcicalothrix</taxon>
    </lineage>
</organism>
<accession>A0A433UHL7</accession>
<evidence type="ECO:0000313" key="3">
    <source>
        <dbReference type="Proteomes" id="UP000271624"/>
    </source>
</evidence>
<evidence type="ECO:0000313" key="2">
    <source>
        <dbReference type="EMBL" id="RUS93320.1"/>
    </source>
</evidence>
<dbReference type="SUPFAM" id="SSF50370">
    <property type="entry name" value="Ricin B-like lectins"/>
    <property type="match status" value="1"/>
</dbReference>
<dbReference type="OrthoDB" id="273314at2"/>
<dbReference type="Proteomes" id="UP000271624">
    <property type="component" value="Unassembled WGS sequence"/>
</dbReference>
<gene>
    <name evidence="2" type="ORF">DSM106972_096760</name>
</gene>
<dbReference type="Gene3D" id="2.80.10.50">
    <property type="match status" value="2"/>
</dbReference>
<dbReference type="EMBL" id="RSCL01000060">
    <property type="protein sequence ID" value="RUS93320.1"/>
    <property type="molecule type" value="Genomic_DNA"/>
</dbReference>
<dbReference type="CDD" id="cd00161">
    <property type="entry name" value="beta-trefoil_Ricin-like"/>
    <property type="match status" value="1"/>
</dbReference>
<dbReference type="Pfam" id="PF14200">
    <property type="entry name" value="RicinB_lectin_2"/>
    <property type="match status" value="1"/>
</dbReference>
<proteinExistence type="predicted"/>
<dbReference type="InterPro" id="IPR000772">
    <property type="entry name" value="Ricin_B_lectin"/>
</dbReference>
<keyword evidence="3" id="KW-1185">Reference proteome</keyword>
<comment type="caution">
    <text evidence="2">The sequence shown here is derived from an EMBL/GenBank/DDBJ whole genome shotgun (WGS) entry which is preliminary data.</text>
</comment>
<dbReference type="PROSITE" id="PS50231">
    <property type="entry name" value="RICIN_B_LECTIN"/>
    <property type="match status" value="1"/>
</dbReference>